<evidence type="ECO:0000313" key="1">
    <source>
        <dbReference type="EMBL" id="ATL48228.1"/>
    </source>
</evidence>
<dbReference type="KEGG" id="cbae:COR50_14235"/>
<proteinExistence type="predicted"/>
<accession>A0A291QW85</accession>
<dbReference type="RefSeq" id="WP_098194604.1">
    <property type="nucleotide sequence ID" value="NZ_CP023777.1"/>
</dbReference>
<dbReference type="Proteomes" id="UP000220133">
    <property type="component" value="Chromosome"/>
</dbReference>
<dbReference type="EMBL" id="CP023777">
    <property type="protein sequence ID" value="ATL48228.1"/>
    <property type="molecule type" value="Genomic_DNA"/>
</dbReference>
<reference evidence="1 2" key="1">
    <citation type="submission" date="2017-10" db="EMBL/GenBank/DDBJ databases">
        <title>Paenichitinophaga pekingensis gen. nov., sp. nov., isolated from activated sludge.</title>
        <authorList>
            <person name="Jin D."/>
            <person name="Kong X."/>
            <person name="Deng Y."/>
            <person name="Bai Z."/>
        </authorList>
    </citation>
    <scope>NUCLEOTIDE SEQUENCE [LARGE SCALE GENOMIC DNA]</scope>
    <source>
        <strain evidence="1 2">13</strain>
    </source>
</reference>
<sequence length="166" mass="19585">MPEKLFITEKRITKYNPIYRDTSGRFLKDEWTSYTDVGENIGGNVLSIEEYLKVEGAYINAVDLFFKELGITQFLVLKLEKYGIENLASEDIKNYEEAINEQVYSLDKLSMIVRMNLRAYIWCELVSLDKKSRVEFGYDYYMYFISNKKIESSLWPKIEKLGLFVD</sequence>
<gene>
    <name evidence="1" type="ORF">COR50_14235</name>
</gene>
<organism evidence="1 2">
    <name type="scientific">Chitinophaga caeni</name>
    <dbReference type="NCBI Taxonomy" id="2029983"/>
    <lineage>
        <taxon>Bacteria</taxon>
        <taxon>Pseudomonadati</taxon>
        <taxon>Bacteroidota</taxon>
        <taxon>Chitinophagia</taxon>
        <taxon>Chitinophagales</taxon>
        <taxon>Chitinophagaceae</taxon>
        <taxon>Chitinophaga</taxon>
    </lineage>
</organism>
<protein>
    <submittedName>
        <fullName evidence="1">Uncharacterized protein</fullName>
    </submittedName>
</protein>
<name>A0A291QW85_9BACT</name>
<keyword evidence="2" id="KW-1185">Reference proteome</keyword>
<evidence type="ECO:0000313" key="2">
    <source>
        <dbReference type="Proteomes" id="UP000220133"/>
    </source>
</evidence>
<dbReference type="OrthoDB" id="286090at2"/>
<dbReference type="AlphaFoldDB" id="A0A291QW85"/>